<dbReference type="InterPro" id="IPR017871">
    <property type="entry name" value="ABC_transporter-like_CS"/>
</dbReference>
<reference evidence="9" key="1">
    <citation type="submission" date="2024-06" db="EMBL/GenBank/DDBJ databases">
        <title>Draft Genome Sequence of Deinococcus sonorensis Type Strain KR-87, a Biofilm Producing Representative of the Genus Deinococcus.</title>
        <authorList>
            <person name="Boren L.S."/>
            <person name="Grosso R.A."/>
            <person name="Hugenberg-Cox A.N."/>
            <person name="Hill J.T.E."/>
            <person name="Albert C.M."/>
            <person name="Tuohy J.M."/>
        </authorList>
    </citation>
    <scope>NUCLEOTIDE SEQUENCE</scope>
    <source>
        <strain evidence="9">KR-87</strain>
    </source>
</reference>
<gene>
    <name evidence="9" type="ORF">ABOD76_16515</name>
</gene>
<dbReference type="PROSITE" id="PS00211">
    <property type="entry name" value="ABC_TRANSPORTER_1"/>
    <property type="match status" value="1"/>
</dbReference>
<accession>A0AAU7UAN9</accession>
<dbReference type="InterPro" id="IPR027417">
    <property type="entry name" value="P-loop_NTPase"/>
</dbReference>
<sequence length="254" mass="27557">MSVPIDVRHLSVRFGARTVLDNLNFSAAPGELVSLIGASGGGKTTLLRVLAGLQAPAGGEVQLPAPSRVRVMFQEDRLLPWLNVLDNVTLGLGRNAHDHAREVLAEVGLGDRERDYPAQLSGGQRQRVALARALAHRPDLLLLDEPFGALDALTRAGMHRLLERLWQELNFTAVLVTHDIDEALLLSDRVVVLEGGRIAQAAPVPAVRPRVRRDPLLLDLRETLEQHFSAHTTPLQPGSRSSISVATPANPSSR</sequence>
<evidence type="ECO:0000256" key="5">
    <source>
        <dbReference type="ARBA" id="ARBA00022967"/>
    </source>
</evidence>
<evidence type="ECO:0000256" key="7">
    <source>
        <dbReference type="SAM" id="MobiDB-lite"/>
    </source>
</evidence>
<dbReference type="PROSITE" id="PS50893">
    <property type="entry name" value="ABC_TRANSPORTER_2"/>
    <property type="match status" value="1"/>
</dbReference>
<evidence type="ECO:0000256" key="4">
    <source>
        <dbReference type="ARBA" id="ARBA00022840"/>
    </source>
</evidence>
<keyword evidence="6" id="KW-0472">Membrane</keyword>
<dbReference type="InterPro" id="IPR003439">
    <property type="entry name" value="ABC_transporter-like_ATP-bd"/>
</dbReference>
<dbReference type="Gene3D" id="3.40.50.300">
    <property type="entry name" value="P-loop containing nucleotide triphosphate hydrolases"/>
    <property type="match status" value="1"/>
</dbReference>
<evidence type="ECO:0000259" key="8">
    <source>
        <dbReference type="PROSITE" id="PS50893"/>
    </source>
</evidence>
<keyword evidence="4 9" id="KW-0067">ATP-binding</keyword>
<dbReference type="PANTHER" id="PTHR42788:SF17">
    <property type="entry name" value="ALIPHATIC SULFONATES IMPORT ATP-BINDING PROTEIN SSUB"/>
    <property type="match status" value="1"/>
</dbReference>
<dbReference type="RefSeq" id="WP_350243067.1">
    <property type="nucleotide sequence ID" value="NZ_CP158299.1"/>
</dbReference>
<name>A0AAU7UAN9_9DEIO</name>
<protein>
    <submittedName>
        <fullName evidence="9">ABC transporter ATP-binding protein</fullName>
    </submittedName>
</protein>
<keyword evidence="5" id="KW-1278">Translocase</keyword>
<dbReference type="SMART" id="SM00382">
    <property type="entry name" value="AAA"/>
    <property type="match status" value="1"/>
</dbReference>
<dbReference type="GO" id="GO:0005524">
    <property type="term" value="F:ATP binding"/>
    <property type="evidence" value="ECO:0007669"/>
    <property type="project" value="UniProtKB-KW"/>
</dbReference>
<dbReference type="GO" id="GO:0016887">
    <property type="term" value="F:ATP hydrolysis activity"/>
    <property type="evidence" value="ECO:0007669"/>
    <property type="project" value="InterPro"/>
</dbReference>
<evidence type="ECO:0000313" key="9">
    <source>
        <dbReference type="EMBL" id="XBV85030.1"/>
    </source>
</evidence>
<dbReference type="InterPro" id="IPR003593">
    <property type="entry name" value="AAA+_ATPase"/>
</dbReference>
<keyword evidence="3" id="KW-0547">Nucleotide-binding</keyword>
<keyword evidence="1" id="KW-0813">Transport</keyword>
<dbReference type="Pfam" id="PF00005">
    <property type="entry name" value="ABC_tran"/>
    <property type="match status" value="1"/>
</dbReference>
<dbReference type="InterPro" id="IPR050166">
    <property type="entry name" value="ABC_transporter_ATP-bind"/>
</dbReference>
<proteinExistence type="predicted"/>
<dbReference type="AlphaFoldDB" id="A0AAU7UAN9"/>
<dbReference type="KEGG" id="dsc:ABOD76_16515"/>
<organism evidence="9">
    <name type="scientific">Deinococcus sonorensis KR-87</name>
    <dbReference type="NCBI Taxonomy" id="694439"/>
    <lineage>
        <taxon>Bacteria</taxon>
        <taxon>Thermotogati</taxon>
        <taxon>Deinococcota</taxon>
        <taxon>Deinococci</taxon>
        <taxon>Deinococcales</taxon>
        <taxon>Deinococcaceae</taxon>
        <taxon>Deinococcus</taxon>
    </lineage>
</organism>
<feature type="region of interest" description="Disordered" evidence="7">
    <location>
        <begin position="230"/>
        <end position="254"/>
    </location>
</feature>
<dbReference type="EMBL" id="CP158299">
    <property type="protein sequence ID" value="XBV85030.1"/>
    <property type="molecule type" value="Genomic_DNA"/>
</dbReference>
<evidence type="ECO:0000256" key="2">
    <source>
        <dbReference type="ARBA" id="ARBA00022475"/>
    </source>
</evidence>
<keyword evidence="2" id="KW-1003">Cell membrane</keyword>
<evidence type="ECO:0000256" key="1">
    <source>
        <dbReference type="ARBA" id="ARBA00022448"/>
    </source>
</evidence>
<evidence type="ECO:0000256" key="6">
    <source>
        <dbReference type="ARBA" id="ARBA00023136"/>
    </source>
</evidence>
<dbReference type="CDD" id="cd03293">
    <property type="entry name" value="ABC_NrtD_SsuB_transporters"/>
    <property type="match status" value="1"/>
</dbReference>
<dbReference type="PANTHER" id="PTHR42788">
    <property type="entry name" value="TAURINE IMPORT ATP-BINDING PROTEIN-RELATED"/>
    <property type="match status" value="1"/>
</dbReference>
<dbReference type="SUPFAM" id="SSF52540">
    <property type="entry name" value="P-loop containing nucleoside triphosphate hydrolases"/>
    <property type="match status" value="1"/>
</dbReference>
<feature type="domain" description="ABC transporter" evidence="8">
    <location>
        <begin position="5"/>
        <end position="220"/>
    </location>
</feature>
<evidence type="ECO:0000256" key="3">
    <source>
        <dbReference type="ARBA" id="ARBA00022741"/>
    </source>
</evidence>